<protein>
    <submittedName>
        <fullName evidence="2">Rhodanese-like domain-containing protein</fullName>
    </submittedName>
</protein>
<dbReference type="SUPFAM" id="SSF52821">
    <property type="entry name" value="Rhodanese/Cell cycle control phosphatase"/>
    <property type="match status" value="1"/>
</dbReference>
<dbReference type="EMBL" id="JACJKX010000019">
    <property type="protein sequence ID" value="MBM6929280.1"/>
    <property type="molecule type" value="Genomic_DNA"/>
</dbReference>
<dbReference type="RefSeq" id="WP_205050867.1">
    <property type="nucleotide sequence ID" value="NZ_JACJKX010000019.1"/>
</dbReference>
<reference evidence="2 3" key="1">
    <citation type="journal article" date="2021" name="Sci. Rep.">
        <title>The distribution of antibiotic resistance genes in chicken gut microbiota commensals.</title>
        <authorList>
            <person name="Juricova H."/>
            <person name="Matiasovicova J."/>
            <person name="Kubasova T."/>
            <person name="Cejkova D."/>
            <person name="Rychlik I."/>
        </authorList>
    </citation>
    <scope>NUCLEOTIDE SEQUENCE [LARGE SCALE GENOMIC DNA]</scope>
    <source>
        <strain evidence="2 3">An562</strain>
    </source>
</reference>
<accession>A0ABS2GTV1</accession>
<dbReference type="PROSITE" id="PS00380">
    <property type="entry name" value="RHODANESE_1"/>
    <property type="match status" value="1"/>
</dbReference>
<evidence type="ECO:0000313" key="2">
    <source>
        <dbReference type="EMBL" id="MBM6929280.1"/>
    </source>
</evidence>
<proteinExistence type="predicted"/>
<dbReference type="Gene3D" id="3.40.250.10">
    <property type="entry name" value="Rhodanese-like domain"/>
    <property type="match status" value="1"/>
</dbReference>
<evidence type="ECO:0000313" key="3">
    <source>
        <dbReference type="Proteomes" id="UP000777002"/>
    </source>
</evidence>
<dbReference type="InterPro" id="IPR050229">
    <property type="entry name" value="GlpE_sulfurtransferase"/>
</dbReference>
<gene>
    <name evidence="2" type="ORF">H5985_08375</name>
</gene>
<feature type="domain" description="Rhodanese" evidence="1">
    <location>
        <begin position="15"/>
        <end position="103"/>
    </location>
</feature>
<comment type="caution">
    <text evidence="2">The sequence shown here is derived from an EMBL/GenBank/DDBJ whole genome shotgun (WGS) entry which is preliminary data.</text>
</comment>
<evidence type="ECO:0000259" key="1">
    <source>
        <dbReference type="PROSITE" id="PS50206"/>
    </source>
</evidence>
<organism evidence="2 3">
    <name type="scientific">Parasutterella secunda</name>
    <dbReference type="NCBI Taxonomy" id="626947"/>
    <lineage>
        <taxon>Bacteria</taxon>
        <taxon>Pseudomonadati</taxon>
        <taxon>Pseudomonadota</taxon>
        <taxon>Betaproteobacteria</taxon>
        <taxon>Burkholderiales</taxon>
        <taxon>Sutterellaceae</taxon>
        <taxon>Parasutterella</taxon>
    </lineage>
</organism>
<dbReference type="SMART" id="SM00450">
    <property type="entry name" value="RHOD"/>
    <property type="match status" value="1"/>
</dbReference>
<keyword evidence="3" id="KW-1185">Reference proteome</keyword>
<dbReference type="PANTHER" id="PTHR43031">
    <property type="entry name" value="FAD-DEPENDENT OXIDOREDUCTASE"/>
    <property type="match status" value="1"/>
</dbReference>
<dbReference type="InterPro" id="IPR001307">
    <property type="entry name" value="Thiosulphate_STrfase_CS"/>
</dbReference>
<name>A0ABS2GTV1_9BURK</name>
<dbReference type="Proteomes" id="UP000777002">
    <property type="component" value="Unassembled WGS sequence"/>
</dbReference>
<dbReference type="PANTHER" id="PTHR43031:SF1">
    <property type="entry name" value="PYRIDINE NUCLEOTIDE-DISULPHIDE OXIDOREDUCTASE"/>
    <property type="match status" value="1"/>
</dbReference>
<dbReference type="PROSITE" id="PS50206">
    <property type="entry name" value="RHODANESE_3"/>
    <property type="match status" value="1"/>
</dbReference>
<dbReference type="InterPro" id="IPR001763">
    <property type="entry name" value="Rhodanese-like_dom"/>
</dbReference>
<sequence length="103" mass="11643">MAITAQEGKKMLDELGDKVLLLDVRHAHEYNWGHIPGAVLLDNDDIEEGVKPESLPDDLDHPIIIYCRSGVRSHYAMLKLQAAGYTHVYDMGGIIDWPYEVVR</sequence>
<dbReference type="Pfam" id="PF00581">
    <property type="entry name" value="Rhodanese"/>
    <property type="match status" value="1"/>
</dbReference>
<dbReference type="InterPro" id="IPR036873">
    <property type="entry name" value="Rhodanese-like_dom_sf"/>
</dbReference>
<dbReference type="CDD" id="cd00158">
    <property type="entry name" value="RHOD"/>
    <property type="match status" value="1"/>
</dbReference>